<feature type="transmembrane region" description="Helical" evidence="7">
    <location>
        <begin position="303"/>
        <end position="320"/>
    </location>
</feature>
<dbReference type="AlphaFoldDB" id="A0A370HP57"/>
<dbReference type="GO" id="GO:0005886">
    <property type="term" value="C:plasma membrane"/>
    <property type="evidence" value="ECO:0007669"/>
    <property type="project" value="UniProtKB-SubCell"/>
</dbReference>
<comment type="caution">
    <text evidence="9">The sequence shown here is derived from an EMBL/GenBank/DDBJ whole genome shotgun (WGS) entry which is preliminary data.</text>
</comment>
<dbReference type="RefSeq" id="WP_068005386.1">
    <property type="nucleotide sequence ID" value="NZ_QQBC01000016.1"/>
</dbReference>
<feature type="transmembrane region" description="Helical" evidence="7">
    <location>
        <begin position="159"/>
        <end position="176"/>
    </location>
</feature>
<evidence type="ECO:0000313" key="10">
    <source>
        <dbReference type="Proteomes" id="UP000254869"/>
    </source>
</evidence>
<name>A0A370HP57_9NOCA</name>
<dbReference type="InterPro" id="IPR002656">
    <property type="entry name" value="Acyl_transf_3_dom"/>
</dbReference>
<feature type="transmembrane region" description="Helical" evidence="7">
    <location>
        <begin position="42"/>
        <end position="65"/>
    </location>
</feature>
<reference evidence="9 10" key="1">
    <citation type="submission" date="2018-07" db="EMBL/GenBank/DDBJ databases">
        <title>Genomic Encyclopedia of Type Strains, Phase IV (KMG-IV): sequencing the most valuable type-strain genomes for metagenomic binning, comparative biology and taxonomic classification.</title>
        <authorList>
            <person name="Goeker M."/>
        </authorList>
    </citation>
    <scope>NUCLEOTIDE SEQUENCE [LARGE SCALE GENOMIC DNA]</scope>
    <source>
        <strain evidence="9 10">DSM 44290</strain>
    </source>
</reference>
<feature type="domain" description="Acyltransferase 3" evidence="8">
    <location>
        <begin position="11"/>
        <end position="346"/>
    </location>
</feature>
<comment type="subcellular location">
    <subcellularLocation>
        <location evidence="1">Cell membrane</location>
        <topology evidence="1">Multi-pass membrane protein</topology>
    </subcellularLocation>
</comment>
<dbReference type="PANTHER" id="PTHR40074">
    <property type="entry name" value="O-ACETYLTRANSFERASE WECH"/>
    <property type="match status" value="1"/>
</dbReference>
<keyword evidence="6 7" id="KW-0472">Membrane</keyword>
<protein>
    <submittedName>
        <fullName evidence="9">Surface polysaccharide O-acyltransferase-like enzyme</fullName>
    </submittedName>
</protein>
<feature type="transmembrane region" description="Helical" evidence="7">
    <location>
        <begin position="223"/>
        <end position="244"/>
    </location>
</feature>
<dbReference type="PANTHER" id="PTHR40074:SF2">
    <property type="entry name" value="O-ACETYLTRANSFERASE WECH"/>
    <property type="match status" value="1"/>
</dbReference>
<dbReference type="GO" id="GO:0009246">
    <property type="term" value="P:enterobacterial common antigen biosynthetic process"/>
    <property type="evidence" value="ECO:0007669"/>
    <property type="project" value="TreeGrafter"/>
</dbReference>
<feature type="transmembrane region" description="Helical" evidence="7">
    <location>
        <begin position="188"/>
        <end position="211"/>
    </location>
</feature>
<proteinExistence type="inferred from homology"/>
<keyword evidence="5 7" id="KW-1133">Transmembrane helix</keyword>
<evidence type="ECO:0000259" key="8">
    <source>
        <dbReference type="Pfam" id="PF01757"/>
    </source>
</evidence>
<gene>
    <name evidence="9" type="ORF">DFR76_11686</name>
</gene>
<keyword evidence="10" id="KW-1185">Reference proteome</keyword>
<evidence type="ECO:0000256" key="2">
    <source>
        <dbReference type="ARBA" id="ARBA00007400"/>
    </source>
</evidence>
<evidence type="ECO:0000313" key="9">
    <source>
        <dbReference type="EMBL" id="RDI60352.1"/>
    </source>
</evidence>
<dbReference type="STRING" id="1210086.GCA_001613105_06243"/>
<dbReference type="GO" id="GO:0016413">
    <property type="term" value="F:O-acetyltransferase activity"/>
    <property type="evidence" value="ECO:0007669"/>
    <property type="project" value="TreeGrafter"/>
</dbReference>
<feature type="transmembrane region" description="Helical" evidence="7">
    <location>
        <begin position="86"/>
        <end position="107"/>
    </location>
</feature>
<dbReference type="EMBL" id="QQBC01000016">
    <property type="protein sequence ID" value="RDI60352.1"/>
    <property type="molecule type" value="Genomic_DNA"/>
</dbReference>
<comment type="similarity">
    <text evidence="2">Belongs to the acyltransferase 3 family.</text>
</comment>
<evidence type="ECO:0000256" key="3">
    <source>
        <dbReference type="ARBA" id="ARBA00022475"/>
    </source>
</evidence>
<evidence type="ECO:0000256" key="1">
    <source>
        <dbReference type="ARBA" id="ARBA00004651"/>
    </source>
</evidence>
<feature type="transmembrane region" description="Helical" evidence="7">
    <location>
        <begin position="9"/>
        <end position="30"/>
    </location>
</feature>
<evidence type="ECO:0000256" key="4">
    <source>
        <dbReference type="ARBA" id="ARBA00022692"/>
    </source>
</evidence>
<feature type="transmembrane region" description="Helical" evidence="7">
    <location>
        <begin position="326"/>
        <end position="348"/>
    </location>
</feature>
<dbReference type="Pfam" id="PF01757">
    <property type="entry name" value="Acyl_transf_3"/>
    <property type="match status" value="1"/>
</dbReference>
<evidence type="ECO:0000256" key="6">
    <source>
        <dbReference type="ARBA" id="ARBA00023136"/>
    </source>
</evidence>
<sequence>MTLDSVKRYLYQLDLFRVFTFACVVGVHVVDRSTDPANVAANGVIVLLHFTREAFFALTGFVLVYQHAGRPLAAGTFWRRRFLLVGIPYLLWSVIYWAYSVVTGMHAETMRAALWRLVFEVATGGAWYQLYFLLVSLQVYLLFPLILRLLKVTVGHHRWVLAVSAVVQVGCLVWLSHPPALSGAAGGVWAHLYVTVLPYQFYVLLGAVAAWHIDAVDSIVDRFGAVLVGAAALAGAGSVAVLVYQTRRGAPAWAASEVFQPHLMVFYVLIIPALYTIGRWWARRRRADSITARAVAHGADRSLAVFLLHPLVLQLLGPVTPRLTSAFGPVWGIVTLYALVLVGSLAGAEVLRRIPGSRTLTGRPMLHTLSPISVRHDAQRTLAVPVLPRVTPFT</sequence>
<evidence type="ECO:0000256" key="7">
    <source>
        <dbReference type="SAM" id="Phobius"/>
    </source>
</evidence>
<dbReference type="Proteomes" id="UP000254869">
    <property type="component" value="Unassembled WGS sequence"/>
</dbReference>
<organism evidence="9 10">
    <name type="scientific">Nocardia pseudobrasiliensis</name>
    <dbReference type="NCBI Taxonomy" id="45979"/>
    <lineage>
        <taxon>Bacteria</taxon>
        <taxon>Bacillati</taxon>
        <taxon>Actinomycetota</taxon>
        <taxon>Actinomycetes</taxon>
        <taxon>Mycobacteriales</taxon>
        <taxon>Nocardiaceae</taxon>
        <taxon>Nocardia</taxon>
    </lineage>
</organism>
<keyword evidence="9" id="KW-0808">Transferase</keyword>
<accession>A0A370HP57</accession>
<keyword evidence="3" id="KW-1003">Cell membrane</keyword>
<feature type="transmembrane region" description="Helical" evidence="7">
    <location>
        <begin position="127"/>
        <end position="147"/>
    </location>
</feature>
<keyword evidence="9" id="KW-0012">Acyltransferase</keyword>
<feature type="transmembrane region" description="Helical" evidence="7">
    <location>
        <begin position="264"/>
        <end position="282"/>
    </location>
</feature>
<keyword evidence="4 7" id="KW-0812">Transmembrane</keyword>
<evidence type="ECO:0000256" key="5">
    <source>
        <dbReference type="ARBA" id="ARBA00022989"/>
    </source>
</evidence>